<dbReference type="RefSeq" id="WP_015352417.1">
    <property type="nucleotide sequence ID" value="NC_020126.1"/>
</dbReference>
<dbReference type="Gene3D" id="3.40.50.11780">
    <property type="match status" value="2"/>
</dbReference>
<dbReference type="Pfam" id="PF04984">
    <property type="entry name" value="Phage_sheath_1"/>
    <property type="match status" value="1"/>
</dbReference>
<evidence type="ECO:0008006" key="6">
    <source>
        <dbReference type="Google" id="ProtNLM"/>
    </source>
</evidence>
<reference evidence="4 5" key="1">
    <citation type="journal article" date="2013" name="Genome Announc.">
        <title>Complete genome sequence of Myxococcus stipitatus strain DSM 14675, a fruiting myxobacterium.</title>
        <authorList>
            <person name="Huntley S."/>
            <person name="Kneip S."/>
            <person name="Treuner-Lange A."/>
            <person name="Sogaard-Andersen L."/>
        </authorList>
    </citation>
    <scope>NUCLEOTIDE SEQUENCE [LARGE SCALE GENOMIC DNA]</scope>
    <source>
        <strain evidence="5">DSM 14675 / JCM 12634 / Mx s8</strain>
    </source>
</reference>
<comment type="similarity">
    <text evidence="1">Belongs to the myoviridae tail sheath protein family.</text>
</comment>
<dbReference type="PATRIC" id="fig|1278073.3.peg.6996"/>
<gene>
    <name evidence="4" type="ordered locus">MYSTI_06890</name>
</gene>
<organism evidence="4 5">
    <name type="scientific">Myxococcus stipitatus (strain DSM 14675 / JCM 12634 / Mx s8)</name>
    <dbReference type="NCBI Taxonomy" id="1278073"/>
    <lineage>
        <taxon>Bacteria</taxon>
        <taxon>Pseudomonadati</taxon>
        <taxon>Myxococcota</taxon>
        <taxon>Myxococcia</taxon>
        <taxon>Myxococcales</taxon>
        <taxon>Cystobacterineae</taxon>
        <taxon>Myxococcaceae</taxon>
        <taxon>Myxococcus</taxon>
    </lineage>
</organism>
<evidence type="ECO:0000313" key="5">
    <source>
        <dbReference type="Proteomes" id="UP000011131"/>
    </source>
</evidence>
<dbReference type="STRING" id="1278073.MYSTI_06890"/>
<dbReference type="PANTHER" id="PTHR35861">
    <property type="match status" value="1"/>
</dbReference>
<proteinExistence type="inferred from homology"/>
<evidence type="ECO:0000256" key="1">
    <source>
        <dbReference type="ARBA" id="ARBA00008005"/>
    </source>
</evidence>
<dbReference type="KEGG" id="msd:MYSTI_06890"/>
<dbReference type="PANTHER" id="PTHR35861:SF1">
    <property type="entry name" value="PHAGE TAIL SHEATH PROTEIN"/>
    <property type="match status" value="1"/>
</dbReference>
<dbReference type="HOGENOM" id="CLU_009303_1_0_7"/>
<evidence type="ECO:0000313" key="4">
    <source>
        <dbReference type="EMBL" id="AGC48163.1"/>
    </source>
</evidence>
<sequence>MPANLAAPGVYIEELPSGVRTITGVSTSVTAFIGRARRGPVNHATPISSWADFERGFGGLWNQGELGHTVSQFFQNGGREAVIVRVDNGSATAGASVPGGMVLAVSPQIAARAGFHHLRVTVAHGGAPGAYDLTLQAEDVANVVLKDDTNPDKLPFSRTVSLTVGSDPTAAIAAPAATSPAIPLASLVGPGPSARPTAGATLSNGVEVRLPVAATLNLVAANEGSWANGIVVTLLRDAGSTTFGLQAQRFDATGRELENEVYYNLVLTPGAPTYVGDVLASRSSLIRLDGNPGALPLTTATATLAGGTDGNPPTIAQYTGSEANRTGLHALEELDVVNLLCVPFPSSVTVVSEADRTGFWSGTALPWCRTRGAFAIIDPPPSWSNFDAVNTSLSNGAGWMSQLRSPHGAQYFPTVLAPDPLQQNRLRAFPPCGVVAGVIARTDSTRGVWKAPAGLDATLAGVLDLSVPLTDGEQGVLNREGVNCLRGFPGMGRVAWGARTLLGQDKSASEWKYVPVRRLASYLEQSLLRGSRWAVFEGNDEPLWSQLRLNVGAFLHQLFRQGAFAGRTPTDSYFVRCDKNTTTQADIDAGIVNVLIGFAPVKPAEFVVLKIQQLAGQGV</sequence>
<protein>
    <recommendedName>
        <fullName evidence="6">Phage tail sheath protein</fullName>
    </recommendedName>
</protein>
<dbReference type="OrthoDB" id="9767864at2"/>
<keyword evidence="5" id="KW-1185">Reference proteome</keyword>
<accession>L7UJI1</accession>
<feature type="domain" description="Tail sheath protein subtilisin-like" evidence="2">
    <location>
        <begin position="411"/>
        <end position="501"/>
    </location>
</feature>
<dbReference type="InterPro" id="IPR052042">
    <property type="entry name" value="Tail_sheath_structural"/>
</dbReference>
<name>L7UJI1_MYXSD</name>
<dbReference type="Proteomes" id="UP000011131">
    <property type="component" value="Chromosome"/>
</dbReference>
<dbReference type="eggNOG" id="COG3497">
    <property type="taxonomic scope" value="Bacteria"/>
</dbReference>
<dbReference type="InterPro" id="IPR035089">
    <property type="entry name" value="Phage_sheath_subtilisin"/>
</dbReference>
<evidence type="ECO:0000259" key="2">
    <source>
        <dbReference type="Pfam" id="PF04984"/>
    </source>
</evidence>
<dbReference type="EMBL" id="CP004025">
    <property type="protein sequence ID" value="AGC48163.1"/>
    <property type="molecule type" value="Genomic_DNA"/>
</dbReference>
<dbReference type="AlphaFoldDB" id="L7UJI1"/>
<dbReference type="InterPro" id="IPR020287">
    <property type="entry name" value="Tail_sheath_C"/>
</dbReference>
<dbReference type="Pfam" id="PF17482">
    <property type="entry name" value="Phage_sheath_1C"/>
    <property type="match status" value="1"/>
</dbReference>
<evidence type="ECO:0000259" key="3">
    <source>
        <dbReference type="Pfam" id="PF17482"/>
    </source>
</evidence>
<feature type="domain" description="Tail sheath protein C-terminal" evidence="3">
    <location>
        <begin position="508"/>
        <end position="612"/>
    </location>
</feature>